<name>A0ABW5L0A7_9SPHI</name>
<sequence length="147" mass="16937">MKLTPILFLLTLLFGCKQQTVIRLEPLSPISYTFGSDSLSNRIDYFYMKGDLVFDKAGYRQFKEQIEHHAAQVPTSEYALYSIYVYRETDVLGKAYTQGKAGLEGHRVDMVSYIRYAKGVPDIFYIIRDGEVVYDVLTEQGLSFDFE</sequence>
<gene>
    <name evidence="1" type="ORF">ACFSQW_09495</name>
</gene>
<dbReference type="PROSITE" id="PS51257">
    <property type="entry name" value="PROKAR_LIPOPROTEIN"/>
    <property type="match status" value="1"/>
</dbReference>
<keyword evidence="2" id="KW-1185">Reference proteome</keyword>
<organism evidence="1 2">
    <name type="scientific">Sphingobacterium tabacisoli</name>
    <dbReference type="NCBI Taxonomy" id="2044855"/>
    <lineage>
        <taxon>Bacteria</taxon>
        <taxon>Pseudomonadati</taxon>
        <taxon>Bacteroidota</taxon>
        <taxon>Sphingobacteriia</taxon>
        <taxon>Sphingobacteriales</taxon>
        <taxon>Sphingobacteriaceae</taxon>
        <taxon>Sphingobacterium</taxon>
    </lineage>
</organism>
<reference evidence="2" key="1">
    <citation type="journal article" date="2019" name="Int. J. Syst. Evol. Microbiol.">
        <title>The Global Catalogue of Microorganisms (GCM) 10K type strain sequencing project: providing services to taxonomists for standard genome sequencing and annotation.</title>
        <authorList>
            <consortium name="The Broad Institute Genomics Platform"/>
            <consortium name="The Broad Institute Genome Sequencing Center for Infectious Disease"/>
            <person name="Wu L."/>
            <person name="Ma J."/>
        </authorList>
    </citation>
    <scope>NUCLEOTIDE SEQUENCE [LARGE SCALE GENOMIC DNA]</scope>
    <source>
        <strain evidence="2">KCTC 52298</strain>
    </source>
</reference>
<comment type="caution">
    <text evidence="1">The sequence shown here is derived from an EMBL/GenBank/DDBJ whole genome shotgun (WGS) entry which is preliminary data.</text>
</comment>
<dbReference type="Proteomes" id="UP001597440">
    <property type="component" value="Unassembled WGS sequence"/>
</dbReference>
<evidence type="ECO:0000313" key="1">
    <source>
        <dbReference type="EMBL" id="MFD2554621.1"/>
    </source>
</evidence>
<dbReference type="EMBL" id="JBHULD010000014">
    <property type="protein sequence ID" value="MFD2554621.1"/>
    <property type="molecule type" value="Genomic_DNA"/>
</dbReference>
<evidence type="ECO:0000313" key="2">
    <source>
        <dbReference type="Proteomes" id="UP001597440"/>
    </source>
</evidence>
<protein>
    <submittedName>
        <fullName evidence="1">Uncharacterized protein</fullName>
    </submittedName>
</protein>
<dbReference type="RefSeq" id="WP_210353026.1">
    <property type="nucleotide sequence ID" value="NZ_JAEQMU010000001.1"/>
</dbReference>
<proteinExistence type="predicted"/>
<accession>A0ABW5L0A7</accession>